<feature type="compositionally biased region" description="Polar residues" evidence="5">
    <location>
        <begin position="82"/>
        <end position="98"/>
    </location>
</feature>
<evidence type="ECO:0000313" key="9">
    <source>
        <dbReference type="Proteomes" id="UP001229251"/>
    </source>
</evidence>
<dbReference type="Gene3D" id="2.20.230.10">
    <property type="entry name" value="Resuscitation-promoting factor rpfb"/>
    <property type="match status" value="1"/>
</dbReference>
<feature type="domain" description="Gram-positive cocci surface proteins LPxTG" evidence="6">
    <location>
        <begin position="131"/>
        <end position="164"/>
    </location>
</feature>
<accession>A0AAJ1Q687</accession>
<evidence type="ECO:0000313" key="8">
    <source>
        <dbReference type="EMBL" id="MDK7187316.1"/>
    </source>
</evidence>
<dbReference type="Pfam" id="PF07501">
    <property type="entry name" value="G5"/>
    <property type="match status" value="1"/>
</dbReference>
<dbReference type="InterPro" id="IPR019931">
    <property type="entry name" value="LPXTG_anchor"/>
</dbReference>
<dbReference type="PROSITE" id="PS50847">
    <property type="entry name" value="GRAM_POS_ANCHORING"/>
    <property type="match status" value="1"/>
</dbReference>
<evidence type="ECO:0000256" key="5">
    <source>
        <dbReference type="SAM" id="MobiDB-lite"/>
    </source>
</evidence>
<dbReference type="RefSeq" id="WP_285065769.1">
    <property type="nucleotide sequence ID" value="NZ_JASOOE010000007.1"/>
</dbReference>
<keyword evidence="1" id="KW-0134">Cell wall</keyword>
<keyword evidence="3" id="KW-0732">Signal</keyword>
<name>A0AAJ1Q687_9LACT</name>
<evidence type="ECO:0000259" key="6">
    <source>
        <dbReference type="PROSITE" id="PS50847"/>
    </source>
</evidence>
<dbReference type="EMBL" id="JASOOE010000007">
    <property type="protein sequence ID" value="MDK7187316.1"/>
    <property type="molecule type" value="Genomic_DNA"/>
</dbReference>
<reference evidence="8" key="1">
    <citation type="submission" date="2023-05" db="EMBL/GenBank/DDBJ databases">
        <title>Cataloging the Phylogenetic Diversity of Human Bladder Bacteria.</title>
        <authorList>
            <person name="Du J."/>
        </authorList>
    </citation>
    <scope>NUCLEOTIDE SEQUENCE</scope>
    <source>
        <strain evidence="8">UMB1231</strain>
    </source>
</reference>
<sequence>MKTALSDINFSERRIIQKGQMGLKRTFTEVTTHANGKVTRKILDYTADDRLPIDEIIEVGSKVIQPSPSQGQVGDEKPVQPEQPSKETSQSSQGQAQDQPKESNKASQGQAQSRPADKGALAPAKPQVAVLPQTGESEPSLIFGMAALSILASVGLVKPRSKRQ</sequence>
<evidence type="ECO:0000256" key="3">
    <source>
        <dbReference type="ARBA" id="ARBA00022729"/>
    </source>
</evidence>
<dbReference type="NCBIfam" id="TIGR01167">
    <property type="entry name" value="LPXTG_anchor"/>
    <property type="match status" value="1"/>
</dbReference>
<organism evidence="8 9">
    <name type="scientific">Facklamia hominis</name>
    <dbReference type="NCBI Taxonomy" id="178214"/>
    <lineage>
        <taxon>Bacteria</taxon>
        <taxon>Bacillati</taxon>
        <taxon>Bacillota</taxon>
        <taxon>Bacilli</taxon>
        <taxon>Lactobacillales</taxon>
        <taxon>Aerococcaceae</taxon>
        <taxon>Facklamia</taxon>
    </lineage>
</organism>
<keyword evidence="4" id="KW-0572">Peptidoglycan-anchor</keyword>
<dbReference type="AlphaFoldDB" id="A0AAJ1Q687"/>
<gene>
    <name evidence="8" type="ORF">QP433_04915</name>
</gene>
<dbReference type="Proteomes" id="UP001229251">
    <property type="component" value="Unassembled WGS sequence"/>
</dbReference>
<feature type="region of interest" description="Disordered" evidence="5">
    <location>
        <begin position="62"/>
        <end position="132"/>
    </location>
</feature>
<dbReference type="PROSITE" id="PS51109">
    <property type="entry name" value="G5"/>
    <property type="match status" value="1"/>
</dbReference>
<feature type="domain" description="G5" evidence="7">
    <location>
        <begin position="1"/>
        <end position="63"/>
    </location>
</feature>
<evidence type="ECO:0000256" key="2">
    <source>
        <dbReference type="ARBA" id="ARBA00022525"/>
    </source>
</evidence>
<evidence type="ECO:0000256" key="1">
    <source>
        <dbReference type="ARBA" id="ARBA00022512"/>
    </source>
</evidence>
<evidence type="ECO:0000259" key="7">
    <source>
        <dbReference type="PROSITE" id="PS51109"/>
    </source>
</evidence>
<dbReference type="InterPro" id="IPR011098">
    <property type="entry name" value="G5_dom"/>
</dbReference>
<comment type="caution">
    <text evidence="8">The sequence shown here is derived from an EMBL/GenBank/DDBJ whole genome shotgun (WGS) entry which is preliminary data.</text>
</comment>
<evidence type="ECO:0000256" key="4">
    <source>
        <dbReference type="ARBA" id="ARBA00023088"/>
    </source>
</evidence>
<proteinExistence type="predicted"/>
<protein>
    <submittedName>
        <fullName evidence="8">G5 domain-containing protein</fullName>
    </submittedName>
</protein>
<keyword evidence="2" id="KW-0964">Secreted</keyword>